<dbReference type="Proteomes" id="UP001589585">
    <property type="component" value="Unassembled WGS sequence"/>
</dbReference>
<dbReference type="PROSITE" id="PS51273">
    <property type="entry name" value="GATASE_TYPE_1"/>
    <property type="match status" value="1"/>
</dbReference>
<dbReference type="CDD" id="cd01746">
    <property type="entry name" value="GATase1_CTP_Synthase"/>
    <property type="match status" value="1"/>
</dbReference>
<keyword evidence="7 9" id="KW-0665">Pyrimidine biosynthesis</keyword>
<feature type="region of interest" description="Amidoligase domain" evidence="9">
    <location>
        <begin position="1"/>
        <end position="270"/>
    </location>
</feature>
<dbReference type="InterPro" id="IPR017456">
    <property type="entry name" value="CTP_synthase_N"/>
</dbReference>
<feature type="binding site" evidence="9">
    <location>
        <position position="16"/>
    </location>
    <ligand>
        <name>CTP</name>
        <dbReference type="ChEBI" id="CHEBI:37563"/>
        <note>allosteric inhibitor</note>
    </ligand>
</feature>
<dbReference type="Gene3D" id="3.40.50.300">
    <property type="entry name" value="P-loop containing nucleotide triphosphate hydrolases"/>
    <property type="match status" value="1"/>
</dbReference>
<comment type="function">
    <text evidence="9">Catalyzes the ATP-dependent amination of UTP to CTP with either L-glutamine or ammonia as the source of nitrogen. Regulates intracellular CTP levels through interactions with the four ribonucleotide triphosphates.</text>
</comment>
<dbReference type="EMBL" id="JBHMFC010000038">
    <property type="protein sequence ID" value="MFB9056992.1"/>
    <property type="molecule type" value="Genomic_DNA"/>
</dbReference>
<keyword evidence="4 9" id="KW-0547">Nucleotide-binding</keyword>
<feature type="binding site" evidence="9">
    <location>
        <position position="227"/>
    </location>
    <ligand>
        <name>CTP</name>
        <dbReference type="ChEBI" id="CHEBI:37563"/>
        <note>allosteric inhibitor</note>
    </ligand>
</feature>
<dbReference type="InterPro" id="IPR029062">
    <property type="entry name" value="Class_I_gatase-like"/>
</dbReference>
<dbReference type="InterPro" id="IPR017926">
    <property type="entry name" value="GATASE"/>
</dbReference>
<accession>A0ABV5FC29</accession>
<dbReference type="InterPro" id="IPR027417">
    <property type="entry name" value="P-loop_NTPase"/>
</dbReference>
<feature type="binding site" evidence="9">
    <location>
        <position position="245"/>
    </location>
    <ligand>
        <name>ATP</name>
        <dbReference type="ChEBI" id="CHEBI:30616"/>
    </ligand>
</feature>
<feature type="binding site" evidence="9">
    <location>
        <position position="227"/>
    </location>
    <ligand>
        <name>UTP</name>
        <dbReference type="ChEBI" id="CHEBI:46398"/>
    </ligand>
</feature>
<dbReference type="Pfam" id="PF00117">
    <property type="entry name" value="GATase"/>
    <property type="match status" value="1"/>
</dbReference>
<comment type="pathway">
    <text evidence="1 9">Pyrimidine metabolism; CTP biosynthesis via de novo pathway; CTP from UDP: step 2/2.</text>
</comment>
<feature type="binding site" evidence="9">
    <location>
        <begin position="17"/>
        <end position="22"/>
    </location>
    <ligand>
        <name>ATP</name>
        <dbReference type="ChEBI" id="CHEBI:30616"/>
    </ligand>
</feature>
<feature type="binding site" evidence="9">
    <location>
        <position position="408"/>
    </location>
    <ligand>
        <name>L-glutamine</name>
        <dbReference type="ChEBI" id="CHEBI:58359"/>
    </ligand>
</feature>
<feature type="binding site" evidence="9">
    <location>
        <position position="465"/>
    </location>
    <ligand>
        <name>L-glutamine</name>
        <dbReference type="ChEBI" id="CHEBI:58359"/>
    </ligand>
</feature>
<evidence type="ECO:0000313" key="13">
    <source>
        <dbReference type="Proteomes" id="UP001589585"/>
    </source>
</evidence>
<feature type="binding site" evidence="9">
    <location>
        <begin position="385"/>
        <end position="388"/>
    </location>
    <ligand>
        <name>L-glutamine</name>
        <dbReference type="ChEBI" id="CHEBI:58359"/>
    </ligand>
</feature>
<dbReference type="PANTHER" id="PTHR11550:SF0">
    <property type="entry name" value="CTP SYNTHASE-RELATED"/>
    <property type="match status" value="1"/>
</dbReference>
<protein>
    <recommendedName>
        <fullName evidence="9">CTP synthase</fullName>
        <ecNumber evidence="9">6.3.4.2</ecNumber>
    </recommendedName>
    <alternativeName>
        <fullName evidence="9">Cytidine 5'-triphosphate synthase</fullName>
    </alternativeName>
    <alternativeName>
        <fullName evidence="9">Cytidine triphosphate synthetase</fullName>
        <shortName evidence="9">CTP synthetase</shortName>
        <shortName evidence="9">CTPS</shortName>
    </alternativeName>
    <alternativeName>
        <fullName evidence="9">UTP--ammonia ligase</fullName>
    </alternativeName>
</protein>
<keyword evidence="5 9" id="KW-0067">ATP-binding</keyword>
<keyword evidence="3 9" id="KW-0436">Ligase</keyword>
<evidence type="ECO:0000256" key="8">
    <source>
        <dbReference type="ARBA" id="ARBA00047781"/>
    </source>
</evidence>
<comment type="caution">
    <text evidence="12">The sequence shown here is derived from an EMBL/GenBank/DDBJ whole genome shotgun (WGS) entry which is preliminary data.</text>
</comment>
<evidence type="ECO:0000256" key="4">
    <source>
        <dbReference type="ARBA" id="ARBA00022741"/>
    </source>
</evidence>
<evidence type="ECO:0000256" key="3">
    <source>
        <dbReference type="ARBA" id="ARBA00022598"/>
    </source>
</evidence>
<feature type="binding site" evidence="9">
    <location>
        <position position="74"/>
    </location>
    <ligand>
        <name>ATP</name>
        <dbReference type="ChEBI" id="CHEBI:30616"/>
    </ligand>
</feature>
<feature type="active site" evidence="9">
    <location>
        <position position="510"/>
    </location>
</feature>
<dbReference type="SUPFAM" id="SSF52317">
    <property type="entry name" value="Class I glutamine amidotransferase-like"/>
    <property type="match status" value="1"/>
</dbReference>
<feature type="binding site" evidence="9">
    <location>
        <begin position="191"/>
        <end position="196"/>
    </location>
    <ligand>
        <name>CTP</name>
        <dbReference type="ChEBI" id="CHEBI:37563"/>
        <note>allosteric inhibitor</note>
    </ligand>
</feature>
<dbReference type="NCBIfam" id="NF003792">
    <property type="entry name" value="PRK05380.1"/>
    <property type="match status" value="1"/>
</dbReference>
<dbReference type="InterPro" id="IPR004468">
    <property type="entry name" value="CTP_synthase"/>
</dbReference>
<dbReference type="Gene3D" id="3.40.50.880">
    <property type="match status" value="1"/>
</dbReference>
<comment type="activity regulation">
    <text evidence="9">Allosterically activated by GTP, when glutamine is the substrate; GTP has no effect on the reaction when ammonia is the substrate. The allosteric effector GTP functions by stabilizing the protein conformation that binds the tetrahedral intermediate(s) formed during glutamine hydrolysis. Inhibited by the product CTP, via allosteric rather than competitive inhibition.</text>
</comment>
<keyword evidence="9" id="KW-0479">Metal-binding</keyword>
<feature type="active site" description="Nucleophile; for glutamine hydrolysis" evidence="9">
    <location>
        <position position="384"/>
    </location>
</feature>
<feature type="domain" description="CTP synthase N-terminal" evidence="11">
    <location>
        <begin position="6"/>
        <end position="270"/>
    </location>
</feature>
<keyword evidence="6 9" id="KW-0315">Glutamine amidotransferase</keyword>
<reference evidence="12 13" key="1">
    <citation type="submission" date="2024-09" db="EMBL/GenBank/DDBJ databases">
        <authorList>
            <person name="Sun Q."/>
            <person name="Mori K."/>
        </authorList>
    </citation>
    <scope>NUCLEOTIDE SEQUENCE [LARGE SCALE GENOMIC DNA]</scope>
    <source>
        <strain evidence="12 13">CECT 8622</strain>
    </source>
</reference>
<feature type="binding site" evidence="9">
    <location>
        <position position="74"/>
    </location>
    <ligand>
        <name>Mg(2+)</name>
        <dbReference type="ChEBI" id="CHEBI:18420"/>
    </ligand>
</feature>
<feature type="binding site" evidence="9">
    <location>
        <begin position="151"/>
        <end position="153"/>
    </location>
    <ligand>
        <name>CTP</name>
        <dbReference type="ChEBI" id="CHEBI:37563"/>
        <note>allosteric inhibitor</note>
    </ligand>
</feature>
<feature type="binding site" evidence="9">
    <location>
        <position position="16"/>
    </location>
    <ligand>
        <name>UTP</name>
        <dbReference type="ChEBI" id="CHEBI:46398"/>
    </ligand>
</feature>
<comment type="similarity">
    <text evidence="2 9">Belongs to the CTP synthase family.</text>
</comment>
<dbReference type="InterPro" id="IPR033828">
    <property type="entry name" value="GATase1_CTP_Synthase"/>
</dbReference>
<dbReference type="SUPFAM" id="SSF52540">
    <property type="entry name" value="P-loop containing nucleoside triphosphate hydrolases"/>
    <property type="match status" value="1"/>
</dbReference>
<sequence length="546" mass="60583">MTTTTKYIFVTGGVTSSLGKGIIAASLAKLLQAQGYRVTIQKLDPYINVDPGTLNPYEHGECYVTEDGAETDLDLGHYERFLNVNTSQANNVTTGRIYQSVIEKERRGEFLGKTVQVVPHITNEIKRRIQILGNSGEYDIIITEIGGTVGDIESLPYIEAVRQLRWDLGDNNGIVIHLTLVPYLSAAGELKTKPTQHSVKTLMESGVQADILVCRTEHYLPKDLRKKLALFCNVREEAVIQSIDASTIYDVPNLMLNEGLDKVVLKKLALNSSVPDITAWNTFVKRHKNPSHEVTIGLVGKYVELQDSYKSILESFIHAGAENSVKVNVESVHSEYLNEDNIKLKLGHLDAVLVAPGFGERGIEGKITAVKFVRENNIPFLGICLGMQMAVIEFARNVLGIKDANSTEMNSVTANPVIDLMEDQKSITDKGGTMRLGSWACELKPGSLMHKVYNTDVIKERHRHRYEFNSAYKDELEAAGMVATGCNPDTKLVEVVEVPSHPWFVGVQYHPEYKSTVINPHPLFVAFVNAALQYKKKNKSASVSQN</sequence>
<evidence type="ECO:0000256" key="6">
    <source>
        <dbReference type="ARBA" id="ARBA00022962"/>
    </source>
</evidence>
<dbReference type="EC" id="6.3.4.2" evidence="9"/>
<evidence type="ECO:0000256" key="5">
    <source>
        <dbReference type="ARBA" id="ARBA00022840"/>
    </source>
</evidence>
<evidence type="ECO:0000259" key="10">
    <source>
        <dbReference type="Pfam" id="PF00117"/>
    </source>
</evidence>
<evidence type="ECO:0000256" key="9">
    <source>
        <dbReference type="HAMAP-Rule" id="MF_01227"/>
    </source>
</evidence>
<proteinExistence type="inferred from homology"/>
<feature type="binding site" evidence="9">
    <location>
        <position position="144"/>
    </location>
    <ligand>
        <name>Mg(2+)</name>
        <dbReference type="ChEBI" id="CHEBI:18420"/>
    </ligand>
</feature>
<feature type="active site" evidence="9">
    <location>
        <position position="512"/>
    </location>
</feature>
<feature type="binding site" evidence="9">
    <location>
        <position position="57"/>
    </location>
    <ligand>
        <name>L-glutamine</name>
        <dbReference type="ChEBI" id="CHEBI:58359"/>
    </ligand>
</feature>
<organism evidence="12 13">
    <name type="scientific">Mariniflexile ostreae</name>
    <dbReference type="NCBI Taxonomy" id="1520892"/>
    <lineage>
        <taxon>Bacteria</taxon>
        <taxon>Pseudomonadati</taxon>
        <taxon>Bacteroidota</taxon>
        <taxon>Flavobacteriia</taxon>
        <taxon>Flavobacteriales</taxon>
        <taxon>Flavobacteriaceae</taxon>
        <taxon>Mariniflexile</taxon>
    </lineage>
</organism>
<comment type="catalytic activity">
    <reaction evidence="8 9">
        <text>UTP + L-glutamine + ATP + H2O = CTP + L-glutamate + ADP + phosphate + 2 H(+)</text>
        <dbReference type="Rhea" id="RHEA:26426"/>
        <dbReference type="ChEBI" id="CHEBI:15377"/>
        <dbReference type="ChEBI" id="CHEBI:15378"/>
        <dbReference type="ChEBI" id="CHEBI:29985"/>
        <dbReference type="ChEBI" id="CHEBI:30616"/>
        <dbReference type="ChEBI" id="CHEBI:37563"/>
        <dbReference type="ChEBI" id="CHEBI:43474"/>
        <dbReference type="ChEBI" id="CHEBI:46398"/>
        <dbReference type="ChEBI" id="CHEBI:58359"/>
        <dbReference type="ChEBI" id="CHEBI:456216"/>
        <dbReference type="EC" id="6.3.4.2"/>
    </reaction>
</comment>
<dbReference type="Pfam" id="PF06418">
    <property type="entry name" value="CTP_synth_N"/>
    <property type="match status" value="1"/>
</dbReference>
<dbReference type="PANTHER" id="PTHR11550">
    <property type="entry name" value="CTP SYNTHASE"/>
    <property type="match status" value="1"/>
</dbReference>
<comment type="catalytic activity">
    <reaction evidence="9">
        <text>UTP + NH4(+) + ATP = CTP + ADP + phosphate + 2 H(+)</text>
        <dbReference type="Rhea" id="RHEA:16597"/>
        <dbReference type="ChEBI" id="CHEBI:15378"/>
        <dbReference type="ChEBI" id="CHEBI:28938"/>
        <dbReference type="ChEBI" id="CHEBI:30616"/>
        <dbReference type="ChEBI" id="CHEBI:37563"/>
        <dbReference type="ChEBI" id="CHEBI:43474"/>
        <dbReference type="ChEBI" id="CHEBI:46398"/>
        <dbReference type="ChEBI" id="CHEBI:456216"/>
    </reaction>
</comment>
<dbReference type="GO" id="GO:0003883">
    <property type="term" value="F:CTP synthase activity"/>
    <property type="evidence" value="ECO:0007669"/>
    <property type="project" value="UniProtKB-EC"/>
</dbReference>
<dbReference type="RefSeq" id="WP_379861212.1">
    <property type="nucleotide sequence ID" value="NZ_JBHMFC010000038.1"/>
</dbReference>
<feature type="domain" description="Glutamine amidotransferase" evidence="10">
    <location>
        <begin position="305"/>
        <end position="529"/>
    </location>
</feature>
<gene>
    <name evidence="9" type="primary">pyrG</name>
    <name evidence="12" type="ORF">ACFFU9_09590</name>
</gene>
<comment type="catalytic activity">
    <reaction evidence="9">
        <text>L-glutamine + H2O = L-glutamate + NH4(+)</text>
        <dbReference type="Rhea" id="RHEA:15889"/>
        <dbReference type="ChEBI" id="CHEBI:15377"/>
        <dbReference type="ChEBI" id="CHEBI:28938"/>
        <dbReference type="ChEBI" id="CHEBI:29985"/>
        <dbReference type="ChEBI" id="CHEBI:58359"/>
    </reaction>
</comment>
<evidence type="ECO:0000259" key="11">
    <source>
        <dbReference type="Pfam" id="PF06418"/>
    </source>
</evidence>
<evidence type="ECO:0000256" key="2">
    <source>
        <dbReference type="ARBA" id="ARBA00007533"/>
    </source>
</evidence>
<name>A0ABV5FC29_9FLAO</name>
<keyword evidence="13" id="KW-1185">Reference proteome</keyword>
<comment type="caution">
    <text evidence="9">Lacks conserved residue(s) required for the propagation of feature annotation.</text>
</comment>
<feature type="binding site" evidence="9">
    <location>
        <position position="357"/>
    </location>
    <ligand>
        <name>L-glutamine</name>
        <dbReference type="ChEBI" id="CHEBI:58359"/>
    </ligand>
</feature>
<feature type="binding site" evidence="9">
    <location>
        <begin position="191"/>
        <end position="196"/>
    </location>
    <ligand>
        <name>UTP</name>
        <dbReference type="ChEBI" id="CHEBI:46398"/>
    </ligand>
</feature>
<comment type="subunit">
    <text evidence="9">Homotetramer.</text>
</comment>
<evidence type="ECO:0000256" key="7">
    <source>
        <dbReference type="ARBA" id="ARBA00022975"/>
    </source>
</evidence>
<evidence type="ECO:0000256" key="1">
    <source>
        <dbReference type="ARBA" id="ARBA00005171"/>
    </source>
</evidence>
<dbReference type="NCBIfam" id="TIGR00337">
    <property type="entry name" value="PyrG"/>
    <property type="match status" value="1"/>
</dbReference>
<dbReference type="HAMAP" id="MF_01227">
    <property type="entry name" value="PyrG"/>
    <property type="match status" value="1"/>
</dbReference>
<dbReference type="CDD" id="cd03113">
    <property type="entry name" value="CTPS_N"/>
    <property type="match status" value="1"/>
</dbReference>
<keyword evidence="9" id="KW-0460">Magnesium</keyword>
<comment type="miscellaneous">
    <text evidence="9">CTPSs have evolved a hybrid strategy for distinguishing between UTP and CTP. The overlapping regions of the product feedback inhibitory and substrate sites recognize a common feature in both compounds, the triphosphate moiety. To differentiate isosteric substrate and product pyrimidine rings, an additional pocket far from the expected kinase/ligase catalytic site, specifically recognizes the cytosine and ribose portions of the product inhibitor.</text>
</comment>
<evidence type="ECO:0000313" key="12">
    <source>
        <dbReference type="EMBL" id="MFB9056992.1"/>
    </source>
</evidence>